<dbReference type="EMBL" id="GBXM01084892">
    <property type="protein sequence ID" value="JAH23685.1"/>
    <property type="molecule type" value="Transcribed_RNA"/>
</dbReference>
<reference evidence="1" key="2">
    <citation type="journal article" date="2015" name="Fish Shellfish Immunol.">
        <title>Early steps in the European eel (Anguilla anguilla)-Vibrio vulnificus interaction in the gills: Role of the RtxA13 toxin.</title>
        <authorList>
            <person name="Callol A."/>
            <person name="Pajuelo D."/>
            <person name="Ebbesson L."/>
            <person name="Teles M."/>
            <person name="MacKenzie S."/>
            <person name="Amaro C."/>
        </authorList>
    </citation>
    <scope>NUCLEOTIDE SEQUENCE</scope>
</reference>
<reference evidence="1" key="1">
    <citation type="submission" date="2014-11" db="EMBL/GenBank/DDBJ databases">
        <authorList>
            <person name="Amaro Gonzalez C."/>
        </authorList>
    </citation>
    <scope>NUCLEOTIDE SEQUENCE</scope>
</reference>
<accession>A0A0E9R5C4</accession>
<proteinExistence type="predicted"/>
<evidence type="ECO:0000313" key="1">
    <source>
        <dbReference type="EMBL" id="JAH23685.1"/>
    </source>
</evidence>
<sequence>MNCMYNQVKCVTFFWDTSGLNILYTCNVTAVIVYIPDGAGQVLYCYTGGKKPTGVAYC</sequence>
<organism evidence="1">
    <name type="scientific">Anguilla anguilla</name>
    <name type="common">European freshwater eel</name>
    <name type="synonym">Muraena anguilla</name>
    <dbReference type="NCBI Taxonomy" id="7936"/>
    <lineage>
        <taxon>Eukaryota</taxon>
        <taxon>Metazoa</taxon>
        <taxon>Chordata</taxon>
        <taxon>Craniata</taxon>
        <taxon>Vertebrata</taxon>
        <taxon>Euteleostomi</taxon>
        <taxon>Actinopterygii</taxon>
        <taxon>Neopterygii</taxon>
        <taxon>Teleostei</taxon>
        <taxon>Anguilliformes</taxon>
        <taxon>Anguillidae</taxon>
        <taxon>Anguilla</taxon>
    </lineage>
</organism>
<name>A0A0E9R5C4_ANGAN</name>
<protein>
    <submittedName>
        <fullName evidence="1">Uncharacterized protein</fullName>
    </submittedName>
</protein>
<dbReference type="AlphaFoldDB" id="A0A0E9R5C4"/>